<feature type="transmembrane region" description="Helical" evidence="1">
    <location>
        <begin position="6"/>
        <end position="29"/>
    </location>
</feature>
<name>Q6SHL4_9BACT</name>
<keyword evidence="1" id="KW-1133">Transmembrane helix</keyword>
<evidence type="ECO:0000313" key="2">
    <source>
        <dbReference type="EMBL" id="AAR37607.1"/>
    </source>
</evidence>
<reference evidence="2" key="1">
    <citation type="submission" date="2003-11" db="EMBL/GenBank/DDBJ databases">
        <authorList>
            <person name="Heidelberg J.F."/>
            <person name="Eisen J.A."/>
            <person name="Nelson W.C."/>
            <person name="DeLong E.F."/>
        </authorList>
    </citation>
    <scope>NUCLEOTIDE SEQUENCE</scope>
</reference>
<reference evidence="2" key="2">
    <citation type="submission" date="2003-12" db="EMBL/GenBank/DDBJ databases">
        <title>Monterey Bay Coastal Ocean Microbial Observatory environmental clone sequencing.</title>
        <authorList>
            <person name="DeLong E.F."/>
        </authorList>
    </citation>
    <scope>NUCLEOTIDE SEQUENCE</scope>
</reference>
<gene>
    <name evidence="2" type="ORF">MBMO_EBAC750-09G06.22</name>
</gene>
<dbReference type="AlphaFoldDB" id="Q6SHL4"/>
<accession>Q6SHL4</accession>
<protein>
    <submittedName>
        <fullName evidence="2">Uncharacterized protein</fullName>
    </submittedName>
</protein>
<keyword evidence="1" id="KW-0472">Membrane</keyword>
<evidence type="ECO:0000256" key="1">
    <source>
        <dbReference type="SAM" id="Phobius"/>
    </source>
</evidence>
<proteinExistence type="predicted"/>
<keyword evidence="1" id="KW-0812">Transmembrane</keyword>
<organism evidence="2">
    <name type="scientific">uncultured marine bacterium 314</name>
    <dbReference type="NCBI Taxonomy" id="257387"/>
    <lineage>
        <taxon>Bacteria</taxon>
        <taxon>environmental samples</taxon>
    </lineage>
</organism>
<dbReference type="EMBL" id="AY458634">
    <property type="protein sequence ID" value="AAR37607.1"/>
    <property type="molecule type" value="Genomic_DNA"/>
</dbReference>
<sequence length="33" mass="3776">MQRLTYRFVLGLGIMKKLLGIVVLGLLWCNVRA</sequence>